<dbReference type="EMBL" id="LAZR01006255">
    <property type="protein sequence ID" value="KKM93523.1"/>
    <property type="molecule type" value="Genomic_DNA"/>
</dbReference>
<evidence type="ECO:0008006" key="2">
    <source>
        <dbReference type="Google" id="ProtNLM"/>
    </source>
</evidence>
<accession>A0A0F9LJH0</accession>
<sequence>MSLSNYHPKGIAKSILPIMFCTFLFLPNAITACTTVSAIARNGHVWMANNEDGPFGVANFINVYPRTGTDRYGYYTLSYISPRYGEGASMQGGTNEAGLSFDFNAIPYVEDFDPRSRKPYPQGNHAILSHLLGNMESVQEVISFFETYWFVDGFRDAQMHVSDREGSFAIISASGTELVDKGRSLVSTNFDICGKGDGSGCWRYPIAVEKLSTYGAGLKTMEAICRETAQKNGGTMYSNIQDLTTGDVWFFSKHDPGTMLRTNISEMLSKGQRSYTFSDLNSLKEQRPVREWKPSEKVGPAQSVAGDYLGTYNHSYIGAVNVKRSGDGIKVSFSDGTKEILYSSAEGMFSLPDYDLYIKFGTDTASGTPELSLYENGQWSFTVQKAEAVERHNDTKK</sequence>
<protein>
    <recommendedName>
        <fullName evidence="2">Choloylglycine hydrolase/NAAA C-terminal domain-containing protein</fullName>
    </recommendedName>
</protein>
<organism evidence="1">
    <name type="scientific">marine sediment metagenome</name>
    <dbReference type="NCBI Taxonomy" id="412755"/>
    <lineage>
        <taxon>unclassified sequences</taxon>
        <taxon>metagenomes</taxon>
        <taxon>ecological metagenomes</taxon>
    </lineage>
</organism>
<evidence type="ECO:0000313" key="1">
    <source>
        <dbReference type="EMBL" id="KKM93523.1"/>
    </source>
</evidence>
<dbReference type="AlphaFoldDB" id="A0A0F9LJH0"/>
<gene>
    <name evidence="1" type="ORF">LCGC14_1207550</name>
</gene>
<dbReference type="InterPro" id="IPR029055">
    <property type="entry name" value="Ntn_hydrolases_N"/>
</dbReference>
<proteinExistence type="predicted"/>
<name>A0A0F9LJH0_9ZZZZ</name>
<comment type="caution">
    <text evidence="1">The sequence shown here is derived from an EMBL/GenBank/DDBJ whole genome shotgun (WGS) entry which is preliminary data.</text>
</comment>
<dbReference type="Gene3D" id="3.60.60.10">
    <property type="entry name" value="Penicillin V Acylase, Chain A"/>
    <property type="match status" value="1"/>
</dbReference>
<dbReference type="SUPFAM" id="SSF56235">
    <property type="entry name" value="N-terminal nucleophile aminohydrolases (Ntn hydrolases)"/>
    <property type="match status" value="1"/>
</dbReference>
<reference evidence="1" key="1">
    <citation type="journal article" date="2015" name="Nature">
        <title>Complex archaea that bridge the gap between prokaryotes and eukaryotes.</title>
        <authorList>
            <person name="Spang A."/>
            <person name="Saw J.H."/>
            <person name="Jorgensen S.L."/>
            <person name="Zaremba-Niedzwiedzka K."/>
            <person name="Martijn J."/>
            <person name="Lind A.E."/>
            <person name="van Eijk R."/>
            <person name="Schleper C."/>
            <person name="Guy L."/>
            <person name="Ettema T.J."/>
        </authorList>
    </citation>
    <scope>NUCLEOTIDE SEQUENCE</scope>
</reference>